<protein>
    <recommendedName>
        <fullName evidence="3">Death domain-containing protein</fullName>
    </recommendedName>
</protein>
<dbReference type="Pfam" id="PF13676">
    <property type="entry name" value="TIR_2"/>
    <property type="match status" value="2"/>
</dbReference>
<feature type="coiled-coil region" evidence="1">
    <location>
        <begin position="835"/>
        <end position="862"/>
    </location>
</feature>
<accession>A0A813YP40</accession>
<feature type="domain" description="Death" evidence="3">
    <location>
        <begin position="935"/>
        <end position="1000"/>
    </location>
</feature>
<dbReference type="Proteomes" id="UP000663864">
    <property type="component" value="Unassembled WGS sequence"/>
</dbReference>
<dbReference type="Gene3D" id="1.10.533.10">
    <property type="entry name" value="Death Domain, Fas"/>
    <property type="match status" value="1"/>
</dbReference>
<dbReference type="Gene3D" id="3.40.50.10140">
    <property type="entry name" value="Toll/interleukin-1 receptor homology (TIR) domain"/>
    <property type="match status" value="2"/>
</dbReference>
<dbReference type="SUPFAM" id="SSF47986">
    <property type="entry name" value="DEATH domain"/>
    <property type="match status" value="1"/>
</dbReference>
<gene>
    <name evidence="5" type="ORF">JBS370_LOCUS5868</name>
    <name evidence="4" type="ORF">ZHD862_LOCUS6683</name>
</gene>
<dbReference type="InterPro" id="IPR035897">
    <property type="entry name" value="Toll_tir_struct_dom_sf"/>
</dbReference>
<evidence type="ECO:0000259" key="3">
    <source>
        <dbReference type="PROSITE" id="PS50017"/>
    </source>
</evidence>
<comment type="caution">
    <text evidence="4">The sequence shown here is derived from an EMBL/GenBank/DDBJ whole genome shotgun (WGS) entry which is preliminary data.</text>
</comment>
<dbReference type="EMBL" id="CAJNOT010000192">
    <property type="protein sequence ID" value="CAF0886949.1"/>
    <property type="molecule type" value="Genomic_DNA"/>
</dbReference>
<dbReference type="GO" id="GO:0007165">
    <property type="term" value="P:signal transduction"/>
    <property type="evidence" value="ECO:0007669"/>
    <property type="project" value="InterPro"/>
</dbReference>
<evidence type="ECO:0000313" key="4">
    <source>
        <dbReference type="EMBL" id="CAF0886949.1"/>
    </source>
</evidence>
<dbReference type="Pfam" id="PF00531">
    <property type="entry name" value="Death"/>
    <property type="match status" value="1"/>
</dbReference>
<feature type="compositionally biased region" description="Polar residues" evidence="2">
    <location>
        <begin position="1382"/>
        <end position="1392"/>
    </location>
</feature>
<evidence type="ECO:0000313" key="5">
    <source>
        <dbReference type="EMBL" id="CAF3642106.1"/>
    </source>
</evidence>
<dbReference type="InterPro" id="IPR011029">
    <property type="entry name" value="DEATH-like_dom_sf"/>
</dbReference>
<evidence type="ECO:0000313" key="6">
    <source>
        <dbReference type="Proteomes" id="UP000663864"/>
    </source>
</evidence>
<dbReference type="EMBL" id="CAJOBD010000311">
    <property type="protein sequence ID" value="CAF3642106.1"/>
    <property type="molecule type" value="Genomic_DNA"/>
</dbReference>
<dbReference type="PANTHER" id="PTHR47508">
    <property type="entry name" value="SAM DOMAIN-CONTAINING PROTEIN-RELATED"/>
    <property type="match status" value="1"/>
</dbReference>
<dbReference type="Proteomes" id="UP000663836">
    <property type="component" value="Unassembled WGS sequence"/>
</dbReference>
<evidence type="ECO:0000256" key="2">
    <source>
        <dbReference type="SAM" id="MobiDB-lite"/>
    </source>
</evidence>
<name>A0A813YP40_9BILA</name>
<proteinExistence type="predicted"/>
<dbReference type="InterPro" id="IPR000157">
    <property type="entry name" value="TIR_dom"/>
</dbReference>
<feature type="region of interest" description="Disordered" evidence="2">
    <location>
        <begin position="1361"/>
        <end position="1392"/>
    </location>
</feature>
<dbReference type="SUPFAM" id="SSF52200">
    <property type="entry name" value="Toll/Interleukin receptor TIR domain"/>
    <property type="match status" value="2"/>
</dbReference>
<dbReference type="InterPro" id="IPR000488">
    <property type="entry name" value="Death_dom"/>
</dbReference>
<evidence type="ECO:0000256" key="1">
    <source>
        <dbReference type="SAM" id="Coils"/>
    </source>
</evidence>
<dbReference type="PROSITE" id="PS50017">
    <property type="entry name" value="DEATH_DOMAIN"/>
    <property type="match status" value="1"/>
</dbReference>
<organism evidence="4 6">
    <name type="scientific">Rotaria sordida</name>
    <dbReference type="NCBI Taxonomy" id="392033"/>
    <lineage>
        <taxon>Eukaryota</taxon>
        <taxon>Metazoa</taxon>
        <taxon>Spiralia</taxon>
        <taxon>Gnathifera</taxon>
        <taxon>Rotifera</taxon>
        <taxon>Eurotatoria</taxon>
        <taxon>Bdelloidea</taxon>
        <taxon>Philodinida</taxon>
        <taxon>Philodinidae</taxon>
        <taxon>Rotaria</taxon>
    </lineage>
</organism>
<dbReference type="PANTHER" id="PTHR47508:SF1">
    <property type="entry name" value="NON-SPECIFIC SERINE_THREONINE PROTEIN KINASE"/>
    <property type="match status" value="1"/>
</dbReference>
<sequence>MDEFIRQLTHDNEQFEKQWPDIYNKLNKLLNVNSEIDLLIVKVKSLDALVDYILADTEKVIQIKLTFLDIVIKQCTDDLRPSLNELVRIFCRILDISNTNNLFYLTFLEKFYYKAQLGKELSKNSSTDLIDSIFNCLQKHEFLDKNLDTKIQETWKHFLSRGVFSPLSSDKNKLNYEDTMTNMRSSFQKLYRWAALNSYQSKIWSEVPCVLTCTLPTLFNNYTNSDDVQYYLTTCLEPSISSDYVKLISKSYQCQVDMFKTNASQIYTTIVKLVSQNRIDDAGYFMDNVLIIHFNSISNLEELLHMLIHICSLVNIESRSLLCKTLISPISYELTNKKCNKNLARIFFDFVLAILNLNIIEAPKYADHMLSINDFYPWKQLDKQITHLIQSCINYDNIINDEYFSELDNLRKILSLINERSKIHVTILHATHESALQAVLKWSTIINNDTGKPYDKHVFEMGQPMTELIDRRQIPVDICSKFLEILRKQIDNNDEIYDFNYFHHNFFLSVTKLLAECIVQLKNLPLTLHQQIASFCLAAFNCPFTNEDGSMTLSHSAGLALWCRLPQYIHNEDDAYPYESCADRLYQLVYKEEEQQLYQWWINFWCIIGLKYPNVAVNHIPQFLDEIINRKRLDLLSTVSALYNKRPEPFHARLDDLIHALFDCNGQHLTSLSILFDTIVKVHPELITSKHIDSLFTSIKNHMSSFDQTNYIFQALGYVANAQPHLFDKYQEELLHFVIEQHSLSAFSCLQQYLVTSTIIKGEKTADENLTLLINLIKNTKNISTDLKSQIFYTCQLIGVKYKEILATKRNDLIPFESDSACQVLINFIDENKLNEENQAAINRTLDEIAQIEKRVVHTERDVQNITKVVKRQELNITNLNTRVNIFDTRINDITEQVEYHTREIERIDMKTLSYVPSEWGRDVCTLLNIRADNDWRLLGKRFGYSTSELKHWSMQMDPSMSLLNEWFMTHKTDEATYGLLKILNDIGRQDVEEIIRKALTKAGELIPDDISIEIKRLPPIFLSYQWSSQKAVLKLKINLEQAGYSCWMDTGQMGGGDKLFAKIDAGIRGAKVVICCMNKTYAQSDNCSREVHLTISTGKPLIPLQMEKQPWPPEGALGPIMSEYLYIRFYDRKNHDENYWPTDKFAELLGQIRYYVAPDPDMITQQYYNWFVPRVDNLIFLQSQTTNDNKDKTIIKDNLPLVVTHSQIMISYQWDYQKDIINLYEKLTKLGYRCWLDIFQMGGGDSLFEKIDAGIRHAKCILSCVTPKYIKSINCRREMALADALKKPILPLLLEEISTWPPAGPMAMIFAEKPYIDFRCSTNDSERWIGKEFELVLARLKQIIPEVQTEKPQRHLIDMQRPTTAMKRQEKKTQRIRSAPVTPQSRACSLM</sequence>
<keyword evidence="1" id="KW-0175">Coiled coil</keyword>
<reference evidence="4" key="1">
    <citation type="submission" date="2021-02" db="EMBL/GenBank/DDBJ databases">
        <authorList>
            <person name="Nowell W R."/>
        </authorList>
    </citation>
    <scope>NUCLEOTIDE SEQUENCE</scope>
</reference>